<dbReference type="Gramene" id="ORGLA04G0059300.1">
    <property type="protein sequence ID" value="ORGLA04G0059300.1"/>
    <property type="gene ID" value="ORGLA04G0059300"/>
</dbReference>
<dbReference type="Proteomes" id="UP000007306">
    <property type="component" value="Chromosome 4"/>
</dbReference>
<keyword evidence="2" id="KW-1185">Reference proteome</keyword>
<name>I1PK74_ORYGL</name>
<sequence length="80" mass="9224">MAKTIKQRRRSAKDRAGIPQGWRHLGRRLYGEDGWLRHNKFNFKEAQEAISADQARGPLDQRSPVGPLEAHVPQLHYIPI</sequence>
<dbReference type="HOGENOM" id="CLU_2593724_0_0_1"/>
<reference evidence="1 2" key="2">
    <citation type="submission" date="2018-04" db="EMBL/GenBank/DDBJ databases">
        <title>OglaRS2 (Oryza glaberrima Reference Sequence Version 2).</title>
        <authorList>
            <person name="Zhang J."/>
            <person name="Kudrna D."/>
            <person name="Lee S."/>
            <person name="Talag J."/>
            <person name="Rajasekar S."/>
            <person name="Wing R.A."/>
        </authorList>
    </citation>
    <scope>NUCLEOTIDE SEQUENCE [LARGE SCALE GENOMIC DNA]</scope>
    <source>
        <strain evidence="1 2">cv. IRGC 96717</strain>
    </source>
</reference>
<dbReference type="AlphaFoldDB" id="I1PK74"/>
<protein>
    <submittedName>
        <fullName evidence="1">Uncharacterized protein</fullName>
    </submittedName>
</protein>
<accession>I1PK74</accession>
<dbReference type="EnsemblPlants" id="ORGLA04G0059300.1">
    <property type="protein sequence ID" value="ORGLA04G0059300.1"/>
    <property type="gene ID" value="ORGLA04G0059300"/>
</dbReference>
<organism evidence="1 2">
    <name type="scientific">Oryza glaberrima</name>
    <name type="common">African rice</name>
    <dbReference type="NCBI Taxonomy" id="4538"/>
    <lineage>
        <taxon>Eukaryota</taxon>
        <taxon>Viridiplantae</taxon>
        <taxon>Streptophyta</taxon>
        <taxon>Embryophyta</taxon>
        <taxon>Tracheophyta</taxon>
        <taxon>Spermatophyta</taxon>
        <taxon>Magnoliopsida</taxon>
        <taxon>Liliopsida</taxon>
        <taxon>Poales</taxon>
        <taxon>Poaceae</taxon>
        <taxon>BOP clade</taxon>
        <taxon>Oryzoideae</taxon>
        <taxon>Oryzeae</taxon>
        <taxon>Oryzinae</taxon>
        <taxon>Oryza</taxon>
    </lineage>
</organism>
<evidence type="ECO:0000313" key="2">
    <source>
        <dbReference type="Proteomes" id="UP000007306"/>
    </source>
</evidence>
<evidence type="ECO:0000313" key="1">
    <source>
        <dbReference type="EnsemblPlants" id="ORGLA04G0059300.1"/>
    </source>
</evidence>
<proteinExistence type="predicted"/>
<reference evidence="1" key="1">
    <citation type="submission" date="2015-06" db="UniProtKB">
        <authorList>
            <consortium name="EnsemblPlants"/>
        </authorList>
    </citation>
    <scope>IDENTIFICATION</scope>
</reference>